<keyword evidence="2" id="KW-1185">Reference proteome</keyword>
<proteinExistence type="predicted"/>
<organism evidence="1 2">
    <name type="scientific">Propioniferax innocua</name>
    <dbReference type="NCBI Taxonomy" id="1753"/>
    <lineage>
        <taxon>Bacteria</taxon>
        <taxon>Bacillati</taxon>
        <taxon>Actinomycetota</taxon>
        <taxon>Actinomycetes</taxon>
        <taxon>Propionibacteriales</taxon>
        <taxon>Propionibacteriaceae</taxon>
        <taxon>Propioniferax</taxon>
    </lineage>
</organism>
<dbReference type="PANTHER" id="PTHR10443:SF12">
    <property type="entry name" value="DIPEPTIDASE"/>
    <property type="match status" value="1"/>
</dbReference>
<dbReference type="InterPro" id="IPR008257">
    <property type="entry name" value="Pept_M19"/>
</dbReference>
<dbReference type="CDD" id="cd01301">
    <property type="entry name" value="rDP_like"/>
    <property type="match status" value="1"/>
</dbReference>
<dbReference type="Pfam" id="PF01244">
    <property type="entry name" value="Peptidase_M19"/>
    <property type="match status" value="1"/>
</dbReference>
<dbReference type="GO" id="GO:0006508">
    <property type="term" value="P:proteolysis"/>
    <property type="evidence" value="ECO:0007669"/>
    <property type="project" value="InterPro"/>
</dbReference>
<comment type="caution">
    <text evidence="1">The sequence shown here is derived from an EMBL/GenBank/DDBJ whole genome shotgun (WGS) entry which is preliminary data.</text>
</comment>
<evidence type="ECO:0000313" key="1">
    <source>
        <dbReference type="EMBL" id="TQL57942.1"/>
    </source>
</evidence>
<dbReference type="AlphaFoldDB" id="A0A542ZC68"/>
<dbReference type="SUPFAM" id="SSF51556">
    <property type="entry name" value="Metallo-dependent hydrolases"/>
    <property type="match status" value="1"/>
</dbReference>
<dbReference type="RefSeq" id="WP_142093756.1">
    <property type="nucleotide sequence ID" value="NZ_BAAAMD010000004.1"/>
</dbReference>
<reference evidence="1 2" key="1">
    <citation type="submission" date="2019-06" db="EMBL/GenBank/DDBJ databases">
        <title>Sequencing the genomes of 1000 actinobacteria strains.</title>
        <authorList>
            <person name="Klenk H.-P."/>
        </authorList>
    </citation>
    <scope>NUCLEOTIDE SEQUENCE [LARGE SCALE GENOMIC DNA]</scope>
    <source>
        <strain evidence="1 2">DSM 8251</strain>
    </source>
</reference>
<sequence>MISVADGHNDLPWAIRAGGGLDAVDLAEAPQFHTDIPRLAAGGVRAQFWSVFVPGTERWARIEGVDPFTATCEQIDIVHRMIHRWPEHFRLTTTAAGLTDLASLERGPVASLLGAEGGHSINNSLGALRTLYRLGVRYMTLTHNQNNDWADSATDEPRHGGLTDFGREVVAEMNRMGMMVDLSHTAPSTMADALDVSKAPVIFTHSSALGITDYPRNVSDEILQRMAAGGGTCMVSFVAPFVNDAARDWRLAYEAAKANVAPDEHDAFDASWIAEHGTCPMATIDDVVRHVNHVRDVAGVDHVGLGGDYDGTTQLTAGLEDVASYPHLFSALSEQGWSDDDLTKLGWRNIAASFARVEEAAEESWVTS</sequence>
<dbReference type="GO" id="GO:0070573">
    <property type="term" value="F:metallodipeptidase activity"/>
    <property type="evidence" value="ECO:0007669"/>
    <property type="project" value="InterPro"/>
</dbReference>
<dbReference type="PROSITE" id="PS51365">
    <property type="entry name" value="RENAL_DIPEPTIDASE_2"/>
    <property type="match status" value="1"/>
</dbReference>
<name>A0A542ZC68_9ACTN</name>
<accession>A0A542ZC68</accession>
<gene>
    <name evidence="1" type="ORF">FB460_1790</name>
</gene>
<dbReference type="InterPro" id="IPR032466">
    <property type="entry name" value="Metal_Hydrolase"/>
</dbReference>
<dbReference type="Gene3D" id="3.20.20.140">
    <property type="entry name" value="Metal-dependent hydrolases"/>
    <property type="match status" value="1"/>
</dbReference>
<evidence type="ECO:0000313" key="2">
    <source>
        <dbReference type="Proteomes" id="UP000316196"/>
    </source>
</evidence>
<dbReference type="OrthoDB" id="9804920at2"/>
<dbReference type="EMBL" id="VFOR01000002">
    <property type="protein sequence ID" value="TQL57942.1"/>
    <property type="molecule type" value="Genomic_DNA"/>
</dbReference>
<protein>
    <submittedName>
        <fullName evidence="1">Membrane dipeptidase</fullName>
    </submittedName>
</protein>
<dbReference type="PANTHER" id="PTHR10443">
    <property type="entry name" value="MICROSOMAL DIPEPTIDASE"/>
    <property type="match status" value="1"/>
</dbReference>
<dbReference type="Proteomes" id="UP000316196">
    <property type="component" value="Unassembled WGS sequence"/>
</dbReference>